<evidence type="ECO:0000256" key="2">
    <source>
        <dbReference type="SAM" id="MobiDB-lite"/>
    </source>
</evidence>
<reference evidence="4 5" key="1">
    <citation type="journal article" date="2017" name="Int. J. Parasitol.">
        <title>The genome of the protozoan parasite Cystoisospora suis and a reverse vaccinology approach to identify vaccine candidates.</title>
        <authorList>
            <person name="Palmieri N."/>
            <person name="Shrestha A."/>
            <person name="Ruttkowski B."/>
            <person name="Beck T."/>
            <person name="Vogl C."/>
            <person name="Tomley F."/>
            <person name="Blake D.P."/>
            <person name="Joachim A."/>
        </authorList>
    </citation>
    <scope>NUCLEOTIDE SEQUENCE [LARGE SCALE GENOMIC DNA]</scope>
    <source>
        <strain evidence="4 5">Wien I</strain>
    </source>
</reference>
<dbReference type="RefSeq" id="XP_067920065.1">
    <property type="nucleotide sequence ID" value="XM_068067958.1"/>
</dbReference>
<dbReference type="AlphaFoldDB" id="A0A2C6KLC0"/>
<accession>A0A2C6KLC0</accession>
<dbReference type="VEuPathDB" id="ToxoDB:CSUI_007815"/>
<protein>
    <submittedName>
        <fullName evidence="4">Pci domain-containing protein</fullName>
    </submittedName>
</protein>
<dbReference type="GO" id="GO:0008541">
    <property type="term" value="C:proteasome regulatory particle, lid subcomplex"/>
    <property type="evidence" value="ECO:0007669"/>
    <property type="project" value="TreeGrafter"/>
</dbReference>
<feature type="region of interest" description="Disordered" evidence="2">
    <location>
        <begin position="76"/>
        <end position="109"/>
    </location>
</feature>
<dbReference type="Pfam" id="PF01399">
    <property type="entry name" value="PCI"/>
    <property type="match status" value="1"/>
</dbReference>
<evidence type="ECO:0000313" key="4">
    <source>
        <dbReference type="EMBL" id="PHJ18357.1"/>
    </source>
</evidence>
<dbReference type="OrthoDB" id="1093at2759"/>
<feature type="domain" description="PCI" evidence="3">
    <location>
        <begin position="121"/>
        <end position="206"/>
    </location>
</feature>
<dbReference type="GO" id="GO:0006511">
    <property type="term" value="P:ubiquitin-dependent protein catabolic process"/>
    <property type="evidence" value="ECO:0007669"/>
    <property type="project" value="TreeGrafter"/>
</dbReference>
<keyword evidence="5" id="KW-1185">Reference proteome</keyword>
<dbReference type="EMBL" id="MIGC01004195">
    <property type="protein sequence ID" value="PHJ18357.1"/>
    <property type="molecule type" value="Genomic_DNA"/>
</dbReference>
<dbReference type="InterPro" id="IPR000717">
    <property type="entry name" value="PCI_dom"/>
</dbReference>
<dbReference type="Proteomes" id="UP000221165">
    <property type="component" value="Unassembled WGS sequence"/>
</dbReference>
<dbReference type="GO" id="GO:0005829">
    <property type="term" value="C:cytosol"/>
    <property type="evidence" value="ECO:0007669"/>
    <property type="project" value="TreeGrafter"/>
</dbReference>
<evidence type="ECO:0000313" key="5">
    <source>
        <dbReference type="Proteomes" id="UP000221165"/>
    </source>
</evidence>
<dbReference type="InterPro" id="IPR035298">
    <property type="entry name" value="PSMD13"/>
</dbReference>
<dbReference type="GeneID" id="94431169"/>
<sequence length="235" mass="26088">MQQALILSTLKMQKEHNWLWKLLESFHYGSLPQFESVCENYPTQISSSALSGHMDCLKKKISIAALVRLAFTRSSAATSSSSPTPTPPSSSPYESGTPQENNMSVHGGLDMHANHIQGAKALSETLQQIHSSPPHHSRAGVSAAWRTISFDVVKQTCKVEEEDVERLVMRAMSQKLLKGSIDQVNRQIFVTWIRPALLLDDHGLTCLQDRLVRWLSAAESLHQQLTSQTTELLGS</sequence>
<gene>
    <name evidence="4" type="ORF">CSUI_007815</name>
</gene>
<feature type="compositionally biased region" description="Polar residues" evidence="2">
    <location>
        <begin position="93"/>
        <end position="104"/>
    </location>
</feature>
<dbReference type="PANTHER" id="PTHR10539:SF0">
    <property type="entry name" value="26S PROTEASOME NON-ATPASE REGULATORY SUBUNIT 13"/>
    <property type="match status" value="1"/>
</dbReference>
<comment type="caution">
    <text evidence="4">The sequence shown here is derived from an EMBL/GenBank/DDBJ whole genome shotgun (WGS) entry which is preliminary data.</text>
</comment>
<comment type="similarity">
    <text evidence="1">Belongs to the proteasome subunit S11 family.</text>
</comment>
<proteinExistence type="inferred from homology"/>
<dbReference type="GO" id="GO:0005634">
    <property type="term" value="C:nucleus"/>
    <property type="evidence" value="ECO:0007669"/>
    <property type="project" value="TreeGrafter"/>
</dbReference>
<dbReference type="PANTHER" id="PTHR10539">
    <property type="entry name" value="26S PROTEASOME NON-ATPASE REGULATORY SUBUNIT 13"/>
    <property type="match status" value="1"/>
</dbReference>
<evidence type="ECO:0000259" key="3">
    <source>
        <dbReference type="SMART" id="SM00088"/>
    </source>
</evidence>
<dbReference type="SUPFAM" id="SSF46785">
    <property type="entry name" value="Winged helix' DNA-binding domain"/>
    <property type="match status" value="1"/>
</dbReference>
<dbReference type="GO" id="GO:0005198">
    <property type="term" value="F:structural molecule activity"/>
    <property type="evidence" value="ECO:0007669"/>
    <property type="project" value="TreeGrafter"/>
</dbReference>
<evidence type="ECO:0000256" key="1">
    <source>
        <dbReference type="ARBA" id="ARBA00006207"/>
    </source>
</evidence>
<dbReference type="SMART" id="SM00088">
    <property type="entry name" value="PINT"/>
    <property type="match status" value="1"/>
</dbReference>
<dbReference type="InterPro" id="IPR036390">
    <property type="entry name" value="WH_DNA-bd_sf"/>
</dbReference>
<name>A0A2C6KLC0_9APIC</name>
<organism evidence="4 5">
    <name type="scientific">Cystoisospora suis</name>
    <dbReference type="NCBI Taxonomy" id="483139"/>
    <lineage>
        <taxon>Eukaryota</taxon>
        <taxon>Sar</taxon>
        <taxon>Alveolata</taxon>
        <taxon>Apicomplexa</taxon>
        <taxon>Conoidasida</taxon>
        <taxon>Coccidia</taxon>
        <taxon>Eucoccidiorida</taxon>
        <taxon>Eimeriorina</taxon>
        <taxon>Sarcocystidae</taxon>
        <taxon>Cystoisospora</taxon>
    </lineage>
</organism>